<feature type="compositionally biased region" description="Basic and acidic residues" evidence="6">
    <location>
        <begin position="117"/>
        <end position="126"/>
    </location>
</feature>
<gene>
    <name evidence="8" type="primary">fliO</name>
    <name evidence="8" type="ORF">KILIM_028_00440</name>
</gene>
<evidence type="ECO:0000313" key="9">
    <source>
        <dbReference type="Proteomes" id="UP000008366"/>
    </source>
</evidence>
<keyword evidence="8" id="KW-0966">Cell projection</keyword>
<dbReference type="GO" id="GO:0044781">
    <property type="term" value="P:bacterial-type flagellum organization"/>
    <property type="evidence" value="ECO:0007669"/>
    <property type="project" value="InterPro"/>
</dbReference>
<sequence length="164" mass="17363">MSPGEVAVLALRMVISLTLVLGLLVLLARYAARRGVGRSVGLGYDIEVLARRQLARNASLQVVRVGDQTLLLGVGESGVRVLRRLPAAEGKQEASEAAQIAAADLQDATGGIGSISRRSDPSDVVHHARPQGGAGGVLRMLEDLIRPEGRHRAARGDRRRVPGQ</sequence>
<dbReference type="STRING" id="1184609.KILIM_028_00440"/>
<dbReference type="InterPro" id="IPR022781">
    <property type="entry name" value="Flagellar_biosynth_FliO"/>
</dbReference>
<evidence type="ECO:0000256" key="7">
    <source>
        <dbReference type="SAM" id="Phobius"/>
    </source>
</evidence>
<reference evidence="8 9" key="1">
    <citation type="submission" date="2012-08" db="EMBL/GenBank/DDBJ databases">
        <title>Whole genome shotgun sequence of Kineosphaera limosa NBRC 100340.</title>
        <authorList>
            <person name="Yoshida I."/>
            <person name="Isaki S."/>
            <person name="Hosoyama A."/>
            <person name="Tsuchikane K."/>
            <person name="Katsumata H."/>
            <person name="Ando Y."/>
            <person name="Ohji S."/>
            <person name="Hamada M."/>
            <person name="Tamura T."/>
            <person name="Yamazoe A."/>
            <person name="Yamazaki S."/>
            <person name="Fujita N."/>
        </authorList>
    </citation>
    <scope>NUCLEOTIDE SEQUENCE [LARGE SCALE GENOMIC DNA]</scope>
    <source>
        <strain evidence="8 9">NBRC 100340</strain>
    </source>
</reference>
<evidence type="ECO:0000256" key="1">
    <source>
        <dbReference type="ARBA" id="ARBA00004236"/>
    </source>
</evidence>
<proteinExistence type="predicted"/>
<dbReference type="EMBL" id="BAHD01000028">
    <property type="protein sequence ID" value="GAB95890.1"/>
    <property type="molecule type" value="Genomic_DNA"/>
</dbReference>
<comment type="subcellular location">
    <subcellularLocation>
        <location evidence="1">Cell membrane</location>
    </subcellularLocation>
</comment>
<evidence type="ECO:0000256" key="5">
    <source>
        <dbReference type="ARBA" id="ARBA00023136"/>
    </source>
</evidence>
<keyword evidence="2" id="KW-1003">Cell membrane</keyword>
<evidence type="ECO:0000313" key="8">
    <source>
        <dbReference type="EMBL" id="GAB95890.1"/>
    </source>
</evidence>
<dbReference type="eggNOG" id="ENOG503294S">
    <property type="taxonomic scope" value="Bacteria"/>
</dbReference>
<evidence type="ECO:0000256" key="3">
    <source>
        <dbReference type="ARBA" id="ARBA00022692"/>
    </source>
</evidence>
<keyword evidence="5 7" id="KW-0472">Membrane</keyword>
<evidence type="ECO:0000256" key="6">
    <source>
        <dbReference type="SAM" id="MobiDB-lite"/>
    </source>
</evidence>
<keyword evidence="3 7" id="KW-0812">Transmembrane</keyword>
<accession>K6W9M1</accession>
<organism evidence="8 9">
    <name type="scientific">Kineosphaera limosa NBRC 100340</name>
    <dbReference type="NCBI Taxonomy" id="1184609"/>
    <lineage>
        <taxon>Bacteria</taxon>
        <taxon>Bacillati</taxon>
        <taxon>Actinomycetota</taxon>
        <taxon>Actinomycetes</taxon>
        <taxon>Micrococcales</taxon>
        <taxon>Dermatophilaceae</taxon>
        <taxon>Kineosphaera</taxon>
    </lineage>
</organism>
<comment type="caution">
    <text evidence="8">The sequence shown here is derived from an EMBL/GenBank/DDBJ whole genome shotgun (WGS) entry which is preliminary data.</text>
</comment>
<dbReference type="AlphaFoldDB" id="K6W9M1"/>
<keyword evidence="9" id="KW-1185">Reference proteome</keyword>
<dbReference type="GO" id="GO:0016020">
    <property type="term" value="C:membrane"/>
    <property type="evidence" value="ECO:0007669"/>
    <property type="project" value="InterPro"/>
</dbReference>
<feature type="transmembrane region" description="Helical" evidence="7">
    <location>
        <begin position="6"/>
        <end position="28"/>
    </location>
</feature>
<keyword evidence="8" id="KW-0282">Flagellum</keyword>
<dbReference type="Pfam" id="PF04347">
    <property type="entry name" value="FliO"/>
    <property type="match status" value="1"/>
</dbReference>
<dbReference type="OrthoDB" id="5191841at2"/>
<keyword evidence="4 7" id="KW-1133">Transmembrane helix</keyword>
<keyword evidence="8" id="KW-0969">Cilium</keyword>
<feature type="region of interest" description="Disordered" evidence="6">
    <location>
        <begin position="111"/>
        <end position="137"/>
    </location>
</feature>
<protein>
    <submittedName>
        <fullName evidence="8">Putative flagellar biosynthetic protein FliO</fullName>
    </submittedName>
</protein>
<evidence type="ECO:0000256" key="4">
    <source>
        <dbReference type="ARBA" id="ARBA00022989"/>
    </source>
</evidence>
<name>K6W9M1_9MICO</name>
<evidence type="ECO:0000256" key="2">
    <source>
        <dbReference type="ARBA" id="ARBA00022475"/>
    </source>
</evidence>
<dbReference type="Proteomes" id="UP000008366">
    <property type="component" value="Unassembled WGS sequence"/>
</dbReference>
<dbReference type="RefSeq" id="WP_006592422.1">
    <property type="nucleotide sequence ID" value="NZ_BAHD01000028.1"/>
</dbReference>